<dbReference type="NCBIfam" id="NF042425">
    <property type="entry name" value="Amuc_1099_fam"/>
    <property type="match status" value="1"/>
</dbReference>
<evidence type="ECO:0000313" key="2">
    <source>
        <dbReference type="EMBL" id="TDU68166.1"/>
    </source>
</evidence>
<dbReference type="Proteomes" id="UP000295662">
    <property type="component" value="Unassembled WGS sequence"/>
</dbReference>
<proteinExistence type="predicted"/>
<evidence type="ECO:0000256" key="1">
    <source>
        <dbReference type="SAM" id="Phobius"/>
    </source>
</evidence>
<protein>
    <submittedName>
        <fullName evidence="2">Uncharacterized protein</fullName>
    </submittedName>
</protein>
<name>A0A4R7RTL2_9BACT</name>
<gene>
    <name evidence="2" type="ORF">EI77_03283</name>
</gene>
<dbReference type="RefSeq" id="WP_133796305.1">
    <property type="nucleotide sequence ID" value="NZ_SOCA01000006.1"/>
</dbReference>
<feature type="transmembrane region" description="Helical" evidence="1">
    <location>
        <begin position="12"/>
        <end position="29"/>
    </location>
</feature>
<dbReference type="OrthoDB" id="194897at2"/>
<keyword evidence="1" id="KW-1133">Transmembrane helix</keyword>
<reference evidence="2 3" key="1">
    <citation type="submission" date="2019-03" db="EMBL/GenBank/DDBJ databases">
        <title>Genomic Encyclopedia of Archaeal and Bacterial Type Strains, Phase II (KMG-II): from individual species to whole genera.</title>
        <authorList>
            <person name="Goeker M."/>
        </authorList>
    </citation>
    <scope>NUCLEOTIDE SEQUENCE [LARGE SCALE GENOMIC DNA]</scope>
    <source>
        <strain evidence="2 3">ATCC 25309</strain>
    </source>
</reference>
<keyword evidence="1" id="KW-0812">Transmembrane</keyword>
<evidence type="ECO:0000313" key="3">
    <source>
        <dbReference type="Proteomes" id="UP000295662"/>
    </source>
</evidence>
<keyword evidence="1" id="KW-0472">Membrane</keyword>
<dbReference type="EMBL" id="SOCA01000006">
    <property type="protein sequence ID" value="TDU68166.1"/>
    <property type="molecule type" value="Genomic_DNA"/>
</dbReference>
<sequence>MQNRNGKYEKVLLVITAVIALGVAGYLVWTSQSFGERLIRRGGMSKNDPGQPPTELVKQTIARLSEKVTWTSPIINGKPVPLNKSVLLVKKGDQLFDLQLEEPQLRPPMTNSFLVQNDLPDILSPNVGELDADSDGFTNLEEFQQKTNPRDEKSHPPFTDKLVLKRRITFDYIIKLNSSSPPYQVQRLTPEPKKSVFVSPGDEFGFDRGVQRFKAGTFEAKTVADPKVGEKDVSELTLLDKATNKEIKVVRGEETNLAEYEAEFEFTLGDRPKRIVKKGDTFQIPGIGATYRLLEIEETSAVIQPVDGGESITVTKG</sequence>
<dbReference type="AlphaFoldDB" id="A0A4R7RTL2"/>
<keyword evidence="3" id="KW-1185">Reference proteome</keyword>
<comment type="caution">
    <text evidence="2">The sequence shown here is derived from an EMBL/GenBank/DDBJ whole genome shotgun (WGS) entry which is preliminary data.</text>
</comment>
<dbReference type="InterPro" id="IPR049974">
    <property type="entry name" value="Amuc_1099-like"/>
</dbReference>
<organism evidence="2 3">
    <name type="scientific">Prosthecobacter fusiformis</name>
    <dbReference type="NCBI Taxonomy" id="48464"/>
    <lineage>
        <taxon>Bacteria</taxon>
        <taxon>Pseudomonadati</taxon>
        <taxon>Verrucomicrobiota</taxon>
        <taxon>Verrucomicrobiia</taxon>
        <taxon>Verrucomicrobiales</taxon>
        <taxon>Verrucomicrobiaceae</taxon>
        <taxon>Prosthecobacter</taxon>
    </lineage>
</organism>
<accession>A0A4R7RTL2</accession>